<evidence type="ECO:0000259" key="2">
    <source>
        <dbReference type="PROSITE" id="PS50010"/>
    </source>
</evidence>
<protein>
    <recommendedName>
        <fullName evidence="2">DH domain-containing protein</fullName>
    </recommendedName>
</protein>
<evidence type="ECO:0000256" key="1">
    <source>
        <dbReference type="ARBA" id="ARBA00022658"/>
    </source>
</evidence>
<dbReference type="PANTHER" id="PTHR12877:SF7">
    <property type="entry name" value="RHO GUANINE NUCLEOTIDE EXCHANGE FACTOR 10-LIKE PROTEIN"/>
    <property type="match status" value="1"/>
</dbReference>
<reference evidence="3 4" key="1">
    <citation type="submission" date="2022-12" db="EMBL/GenBank/DDBJ databases">
        <title>Chromosome-level genome of Tegillarca granosa.</title>
        <authorList>
            <person name="Kim J."/>
        </authorList>
    </citation>
    <scope>NUCLEOTIDE SEQUENCE [LARGE SCALE GENOMIC DNA]</scope>
    <source>
        <strain evidence="3">Teg-2019</strain>
        <tissue evidence="3">Adductor muscle</tissue>
    </source>
</reference>
<dbReference type="Proteomes" id="UP001217089">
    <property type="component" value="Unassembled WGS sequence"/>
</dbReference>
<accession>A0ABQ9EID9</accession>
<dbReference type="Gene3D" id="1.20.900.10">
    <property type="entry name" value="Dbl homology (DH) domain"/>
    <property type="match status" value="2"/>
</dbReference>
<dbReference type="SUPFAM" id="SSF48065">
    <property type="entry name" value="DBL homology domain (DH-domain)"/>
    <property type="match status" value="1"/>
</dbReference>
<dbReference type="PANTHER" id="PTHR12877">
    <property type="entry name" value="RHO GUANINE NUCLEOTIDE EXCHANGE FACTOR"/>
    <property type="match status" value="1"/>
</dbReference>
<evidence type="ECO:0000313" key="4">
    <source>
        <dbReference type="Proteomes" id="UP001217089"/>
    </source>
</evidence>
<keyword evidence="4" id="KW-1185">Reference proteome</keyword>
<name>A0ABQ9EID9_TEGGR</name>
<dbReference type="InterPro" id="IPR035899">
    <property type="entry name" value="DBL_dom_sf"/>
</dbReference>
<feature type="non-terminal residue" evidence="3">
    <location>
        <position position="300"/>
    </location>
</feature>
<dbReference type="Pfam" id="PF19057">
    <property type="entry name" value="PH_19"/>
    <property type="match status" value="1"/>
</dbReference>
<proteinExistence type="predicted"/>
<feature type="domain" description="DH" evidence="2">
    <location>
        <begin position="8"/>
        <end position="80"/>
    </location>
</feature>
<dbReference type="InterPro" id="IPR039919">
    <property type="entry name" value="ARHGEF10/ARHGEF17"/>
</dbReference>
<keyword evidence="1" id="KW-0344">Guanine-nucleotide releasing factor</keyword>
<evidence type="ECO:0000313" key="3">
    <source>
        <dbReference type="EMBL" id="KAJ8305074.1"/>
    </source>
</evidence>
<dbReference type="Pfam" id="PF00621">
    <property type="entry name" value="RhoGEF"/>
    <property type="match status" value="1"/>
</dbReference>
<dbReference type="PROSITE" id="PS50010">
    <property type="entry name" value="DH_2"/>
    <property type="match status" value="1"/>
</dbReference>
<organism evidence="3 4">
    <name type="scientific">Tegillarca granosa</name>
    <name type="common">Malaysian cockle</name>
    <name type="synonym">Anadara granosa</name>
    <dbReference type="NCBI Taxonomy" id="220873"/>
    <lineage>
        <taxon>Eukaryota</taxon>
        <taxon>Metazoa</taxon>
        <taxon>Spiralia</taxon>
        <taxon>Lophotrochozoa</taxon>
        <taxon>Mollusca</taxon>
        <taxon>Bivalvia</taxon>
        <taxon>Autobranchia</taxon>
        <taxon>Pteriomorphia</taxon>
        <taxon>Arcoida</taxon>
        <taxon>Arcoidea</taxon>
        <taxon>Arcidae</taxon>
        <taxon>Tegillarca</taxon>
    </lineage>
</organism>
<comment type="caution">
    <text evidence="3">The sequence shown here is derived from an EMBL/GenBank/DDBJ whole genome shotgun (WGS) entry which is preliminary data.</text>
</comment>
<gene>
    <name evidence="3" type="ORF">KUTeg_017373</name>
</gene>
<dbReference type="EMBL" id="JARBDR010000884">
    <property type="protein sequence ID" value="KAJ8305074.1"/>
    <property type="molecule type" value="Genomic_DNA"/>
</dbReference>
<dbReference type="InterPro" id="IPR000219">
    <property type="entry name" value="DH_dom"/>
</dbReference>
<sequence length="300" mass="35156">MAFILGQEKIESERSYIESLERVTKEYKEPLMVTYGLKGTKVGIVMKKIEEIARHHKMFQIELADKVKKWDEKEEIGGIFAASNTEAKYPDRLSIFGLMDLLKYTPQNHHDRCNLQRALTDLENVTYRLNERKREKEQNFQAVHLMKSLNFRTVMDQTPRLLRQDDLHQSESVNGQVKTKTRRIYLLDKTLIGVTVLQREQDGRTVERLKPKMTVCISDLELKESAITPEMKSIIKSDNSKFSIQSKLIVKEFLCYSTTLPRINRRGFISFKHRSKSHAHDYTYLVRYNSLLASLKCSYQ</sequence>